<dbReference type="Pfam" id="PF02938">
    <property type="entry name" value="GAD"/>
    <property type="match status" value="1"/>
</dbReference>
<dbReference type="InterPro" id="IPR029351">
    <property type="entry name" value="GAD_dom"/>
</dbReference>
<keyword evidence="6 7" id="KW-0030">Aminoacyl-tRNA synthetase</keyword>
<feature type="binding site" evidence="7">
    <location>
        <position position="480"/>
    </location>
    <ligand>
        <name>ATP</name>
        <dbReference type="ChEBI" id="CHEBI:30616"/>
    </ligand>
</feature>
<dbReference type="InterPro" id="IPR004115">
    <property type="entry name" value="GAD-like_sf"/>
</dbReference>
<feature type="domain" description="Aminoacyl-transfer RNA synthetases class-II family profile" evidence="8">
    <location>
        <begin position="144"/>
        <end position="553"/>
    </location>
</feature>
<evidence type="ECO:0000313" key="10">
    <source>
        <dbReference type="Proteomes" id="UP001601976"/>
    </source>
</evidence>
<dbReference type="SUPFAM" id="SSF55261">
    <property type="entry name" value="GAD domain-like"/>
    <property type="match status" value="1"/>
</dbReference>
<dbReference type="GO" id="GO:0004815">
    <property type="term" value="F:aspartate-tRNA ligase activity"/>
    <property type="evidence" value="ECO:0007669"/>
    <property type="project" value="UniProtKB-EC"/>
</dbReference>
<dbReference type="Pfam" id="PF00152">
    <property type="entry name" value="tRNA-synt_2"/>
    <property type="match status" value="1"/>
</dbReference>
<dbReference type="Gene3D" id="3.30.930.10">
    <property type="entry name" value="Bira Bifunctional Protein, Domain 2"/>
    <property type="match status" value="1"/>
</dbReference>
<dbReference type="PRINTS" id="PR01042">
    <property type="entry name" value="TRNASYNTHASP"/>
</dbReference>
<comment type="caution">
    <text evidence="7">Lacks conserved residue(s) required for the propagation of feature annotation.</text>
</comment>
<dbReference type="InterPro" id="IPR006195">
    <property type="entry name" value="aa-tRNA-synth_II"/>
</dbReference>
<keyword evidence="10" id="KW-1185">Reference proteome</keyword>
<dbReference type="CDD" id="cd04317">
    <property type="entry name" value="EcAspRS_like_N"/>
    <property type="match status" value="1"/>
</dbReference>
<dbReference type="Proteomes" id="UP001601976">
    <property type="component" value="Unassembled WGS sequence"/>
</dbReference>
<dbReference type="InterPro" id="IPR004365">
    <property type="entry name" value="NA-bd_OB_tRNA"/>
</dbReference>
<dbReference type="PANTHER" id="PTHR22594">
    <property type="entry name" value="ASPARTYL/LYSYL-TRNA SYNTHETASE"/>
    <property type="match status" value="1"/>
</dbReference>
<dbReference type="SUPFAM" id="SSF50249">
    <property type="entry name" value="Nucleic acid-binding proteins"/>
    <property type="match status" value="1"/>
</dbReference>
<evidence type="ECO:0000256" key="3">
    <source>
        <dbReference type="ARBA" id="ARBA00022741"/>
    </source>
</evidence>
<dbReference type="EC" id="6.1.1.12" evidence="7"/>
<dbReference type="PROSITE" id="PS50862">
    <property type="entry name" value="AA_TRNA_LIGASE_II"/>
    <property type="match status" value="1"/>
</dbReference>
<keyword evidence="3 7" id="KW-0547">Nucleotide-binding</keyword>
<keyword evidence="7" id="KW-0963">Cytoplasm</keyword>
<dbReference type="Gene3D" id="2.40.50.140">
    <property type="entry name" value="Nucleic acid-binding proteins"/>
    <property type="match status" value="1"/>
</dbReference>
<gene>
    <name evidence="7 9" type="primary">aspS</name>
    <name evidence="9" type="ORF">ACFYWW_11720</name>
</gene>
<evidence type="ECO:0000256" key="1">
    <source>
        <dbReference type="ARBA" id="ARBA00006303"/>
    </source>
</evidence>
<evidence type="ECO:0000256" key="7">
    <source>
        <dbReference type="HAMAP-Rule" id="MF_00044"/>
    </source>
</evidence>
<name>A0ABW6RCZ6_9ACTN</name>
<feature type="binding site" evidence="7">
    <location>
        <position position="175"/>
    </location>
    <ligand>
        <name>L-aspartate</name>
        <dbReference type="ChEBI" id="CHEBI:29991"/>
    </ligand>
</feature>
<dbReference type="InterPro" id="IPR045864">
    <property type="entry name" value="aa-tRNA-synth_II/BPL/LPL"/>
</dbReference>
<comment type="similarity">
    <text evidence="1 7">Belongs to the class-II aminoacyl-tRNA synthetase family. Type 1 subfamily.</text>
</comment>
<reference evidence="9 10" key="1">
    <citation type="submission" date="2024-10" db="EMBL/GenBank/DDBJ databases">
        <title>The Natural Products Discovery Center: Release of the First 8490 Sequenced Strains for Exploring Actinobacteria Biosynthetic Diversity.</title>
        <authorList>
            <person name="Kalkreuter E."/>
            <person name="Kautsar S.A."/>
            <person name="Yang D."/>
            <person name="Bader C.D."/>
            <person name="Teijaro C.N."/>
            <person name="Fluegel L."/>
            <person name="Davis C.M."/>
            <person name="Simpson J.R."/>
            <person name="Lauterbach L."/>
            <person name="Steele A.D."/>
            <person name="Gui C."/>
            <person name="Meng S."/>
            <person name="Li G."/>
            <person name="Viehrig K."/>
            <person name="Ye F."/>
            <person name="Su P."/>
            <person name="Kiefer A.F."/>
            <person name="Nichols A."/>
            <person name="Cepeda A.J."/>
            <person name="Yan W."/>
            <person name="Fan B."/>
            <person name="Jiang Y."/>
            <person name="Adhikari A."/>
            <person name="Zheng C.-J."/>
            <person name="Schuster L."/>
            <person name="Cowan T.M."/>
            <person name="Smanski M.J."/>
            <person name="Chevrette M.G."/>
            <person name="De Carvalho L.P.S."/>
            <person name="Shen B."/>
        </authorList>
    </citation>
    <scope>NUCLEOTIDE SEQUENCE [LARGE SCALE GENOMIC DNA]</scope>
    <source>
        <strain evidence="9 10">NPDC003029</strain>
    </source>
</reference>
<evidence type="ECO:0000256" key="2">
    <source>
        <dbReference type="ARBA" id="ARBA00022598"/>
    </source>
</evidence>
<comment type="function">
    <text evidence="7">Catalyzes the attachment of L-aspartate to tRNA(Asp) in a two-step reaction: L-aspartate is first activated by ATP to form Asp-AMP and then transferred to the acceptor end of tRNA(Asp).</text>
</comment>
<feature type="binding site" evidence="7">
    <location>
        <position position="446"/>
    </location>
    <ligand>
        <name>L-aspartate</name>
        <dbReference type="ChEBI" id="CHEBI:29991"/>
    </ligand>
</feature>
<comment type="catalytic activity">
    <reaction evidence="7">
        <text>tRNA(Asp) + L-aspartate + ATP = L-aspartyl-tRNA(Asp) + AMP + diphosphate</text>
        <dbReference type="Rhea" id="RHEA:19649"/>
        <dbReference type="Rhea" id="RHEA-COMP:9660"/>
        <dbReference type="Rhea" id="RHEA-COMP:9678"/>
        <dbReference type="ChEBI" id="CHEBI:29991"/>
        <dbReference type="ChEBI" id="CHEBI:30616"/>
        <dbReference type="ChEBI" id="CHEBI:33019"/>
        <dbReference type="ChEBI" id="CHEBI:78442"/>
        <dbReference type="ChEBI" id="CHEBI:78516"/>
        <dbReference type="ChEBI" id="CHEBI:456215"/>
        <dbReference type="EC" id="6.1.1.12"/>
    </reaction>
</comment>
<comment type="subunit">
    <text evidence="7">Homodimer.</text>
</comment>
<dbReference type="HAMAP" id="MF_00044">
    <property type="entry name" value="Asp_tRNA_synth_type1"/>
    <property type="match status" value="1"/>
</dbReference>
<dbReference type="PANTHER" id="PTHR22594:SF5">
    <property type="entry name" value="ASPARTATE--TRNA LIGASE, MITOCHONDRIAL"/>
    <property type="match status" value="1"/>
</dbReference>
<keyword evidence="5 7" id="KW-0648">Protein biosynthesis</keyword>
<comment type="subcellular location">
    <subcellularLocation>
        <location evidence="7">Cytoplasm</location>
    </subcellularLocation>
</comment>
<feature type="region of interest" description="Aspartate" evidence="7">
    <location>
        <begin position="199"/>
        <end position="202"/>
    </location>
</feature>
<proteinExistence type="inferred from homology"/>
<evidence type="ECO:0000313" key="9">
    <source>
        <dbReference type="EMBL" id="MFF3339382.1"/>
    </source>
</evidence>
<comment type="caution">
    <text evidence="9">The sequence shown here is derived from an EMBL/GenBank/DDBJ whole genome shotgun (WGS) entry which is preliminary data.</text>
</comment>
<organism evidence="9 10">
    <name type="scientific">Streptomyces flavidovirens</name>
    <dbReference type="NCBI Taxonomy" id="67298"/>
    <lineage>
        <taxon>Bacteria</taxon>
        <taxon>Bacillati</taxon>
        <taxon>Actinomycetota</taxon>
        <taxon>Actinomycetes</taxon>
        <taxon>Kitasatosporales</taxon>
        <taxon>Streptomycetaceae</taxon>
        <taxon>Streptomyces</taxon>
    </lineage>
</organism>
<dbReference type="Pfam" id="PF01336">
    <property type="entry name" value="tRNA_anti-codon"/>
    <property type="match status" value="1"/>
</dbReference>
<feature type="binding site" evidence="7">
    <location>
        <begin position="532"/>
        <end position="535"/>
    </location>
    <ligand>
        <name>ATP</name>
        <dbReference type="ChEBI" id="CHEBI:30616"/>
    </ligand>
</feature>
<feature type="binding site" evidence="7">
    <location>
        <position position="221"/>
    </location>
    <ligand>
        <name>L-aspartate</name>
        <dbReference type="ChEBI" id="CHEBI:29991"/>
    </ligand>
</feature>
<evidence type="ECO:0000259" key="8">
    <source>
        <dbReference type="PROSITE" id="PS50862"/>
    </source>
</evidence>
<dbReference type="SUPFAM" id="SSF55681">
    <property type="entry name" value="Class II aaRS and biotin synthetases"/>
    <property type="match status" value="1"/>
</dbReference>
<dbReference type="NCBIfam" id="TIGR00459">
    <property type="entry name" value="aspS_bact"/>
    <property type="match status" value="1"/>
</dbReference>
<evidence type="ECO:0000256" key="4">
    <source>
        <dbReference type="ARBA" id="ARBA00022840"/>
    </source>
</evidence>
<evidence type="ECO:0000256" key="5">
    <source>
        <dbReference type="ARBA" id="ARBA00022917"/>
    </source>
</evidence>
<dbReference type="InterPro" id="IPR002312">
    <property type="entry name" value="Asp/Asn-tRNA-synth_IIb"/>
</dbReference>
<dbReference type="InterPro" id="IPR047090">
    <property type="entry name" value="AspRS_core"/>
</dbReference>
<dbReference type="InterPro" id="IPR047089">
    <property type="entry name" value="Asp-tRNA-ligase_1_N"/>
</dbReference>
<keyword evidence="2 7" id="KW-0436">Ligase</keyword>
<protein>
    <recommendedName>
        <fullName evidence="7">Aspartate--tRNA ligase</fullName>
        <ecNumber evidence="7">6.1.1.12</ecNumber>
    </recommendedName>
    <alternativeName>
        <fullName evidence="7">Aspartyl-tRNA synthetase</fullName>
        <shortName evidence="7">AspRS</shortName>
    </alternativeName>
</protein>
<feature type="binding site" evidence="7">
    <location>
        <position position="487"/>
    </location>
    <ligand>
        <name>L-aspartate</name>
        <dbReference type="ChEBI" id="CHEBI:29991"/>
    </ligand>
</feature>
<accession>A0ABW6RCZ6</accession>
<dbReference type="Gene3D" id="3.30.1360.30">
    <property type="entry name" value="GAD-like domain"/>
    <property type="match status" value="1"/>
</dbReference>
<dbReference type="RefSeq" id="WP_355712035.1">
    <property type="nucleotide sequence ID" value="NZ_JBEXNP010000001.1"/>
</dbReference>
<dbReference type="EMBL" id="JBIAPK010000003">
    <property type="protein sequence ID" value="MFF3339382.1"/>
    <property type="molecule type" value="Genomic_DNA"/>
</dbReference>
<keyword evidence="4 7" id="KW-0067">ATP-binding</keyword>
<evidence type="ECO:0000256" key="6">
    <source>
        <dbReference type="ARBA" id="ARBA00023146"/>
    </source>
</evidence>
<dbReference type="NCBIfam" id="NF001750">
    <property type="entry name" value="PRK00476.1"/>
    <property type="match status" value="1"/>
</dbReference>
<dbReference type="InterPro" id="IPR004524">
    <property type="entry name" value="Asp-tRNA-ligase_1"/>
</dbReference>
<dbReference type="InterPro" id="IPR012340">
    <property type="entry name" value="NA-bd_OB-fold"/>
</dbReference>
<sequence length="588" mass="65900">MHRYRSHTCGELRASDVDTDVRLSGWLHNRRDLGGILFIDLRDHYGITQLVARPGTPAYEALDKLNKESVVRVDGRVVSRGAENVNPDLPTGEIEVEVAEVELLGASQQLPFQINTDDGVGEERRLEYRFLDLRRERMHRNIMLRTAVISAIRHKMTALGFNEMATPILAATSPEGARDFVVPSRLNPGKFYALPQAPQQFKQLLMISGFDRYFQIAPCFRDEDARADRSPGEFYQLDVEMSFVEQEDVFQPIEKLMTELFEEFGGGRHVTSPFPRIPFREAMLKYGNDKPDLRAKLELVDISDVFAGSEFKAFAGKHVRALPVPDTAGQSRKFFDGLGDYAVEHGAKGLAWVRVGEDGSLSGPIAKFLTEENVKVLTERLSLAPGHAVFFGAGEFDEVSKIMSAVRVEAAKRAGHFEEGVFRFCWIVDFPMYEKDELTGKIDFSHNPFSMPQGGLEALETQDPLDILGWQYDIVCNGVELSSGAIRNHEPEIMFKAFEIAGYDKETVEREFAGMLRAFEFGAPPHGGIAPGIDRIVMLLADEPNIRETIAFPLNGNAQDLMMGAPTTLDEARLRELNIQLRKPVSEK</sequence>
<dbReference type="InterPro" id="IPR004364">
    <property type="entry name" value="Aa-tRNA-synt_II"/>
</dbReference>
<dbReference type="CDD" id="cd00777">
    <property type="entry name" value="AspRS_core"/>
    <property type="match status" value="1"/>
</dbReference>
<feature type="binding site" evidence="7">
    <location>
        <begin position="221"/>
        <end position="223"/>
    </location>
    <ligand>
        <name>ATP</name>
        <dbReference type="ChEBI" id="CHEBI:30616"/>
    </ligand>
</feature>